<feature type="signal peptide" evidence="1">
    <location>
        <begin position="1"/>
        <end position="24"/>
    </location>
</feature>
<dbReference type="RefSeq" id="WP_146535925.1">
    <property type="nucleotide sequence ID" value="NZ_SJPX01000004.1"/>
</dbReference>
<evidence type="ECO:0000313" key="4">
    <source>
        <dbReference type="Proteomes" id="UP000317977"/>
    </source>
</evidence>
<dbReference type="InterPro" id="IPR027828">
    <property type="entry name" value="DUF4465"/>
</dbReference>
<feature type="domain" description="Ice-binding protein C-terminal" evidence="2">
    <location>
        <begin position="280"/>
        <end position="303"/>
    </location>
</feature>
<keyword evidence="1" id="KW-0732">Signal</keyword>
<dbReference type="InterPro" id="IPR013424">
    <property type="entry name" value="Ice-binding_C"/>
</dbReference>
<dbReference type="Gene3D" id="2.60.120.1350">
    <property type="entry name" value="Protein of unknown function DUF4465"/>
    <property type="match status" value="1"/>
</dbReference>
<reference evidence="3 4" key="1">
    <citation type="submission" date="2019-02" db="EMBL/GenBank/DDBJ databases">
        <title>Deep-cultivation of Planctomycetes and their phenomic and genomic characterization uncovers novel biology.</title>
        <authorList>
            <person name="Wiegand S."/>
            <person name="Jogler M."/>
            <person name="Boedeker C."/>
            <person name="Pinto D."/>
            <person name="Vollmers J."/>
            <person name="Rivas-Marin E."/>
            <person name="Kohn T."/>
            <person name="Peeters S.H."/>
            <person name="Heuer A."/>
            <person name="Rast P."/>
            <person name="Oberbeckmann S."/>
            <person name="Bunk B."/>
            <person name="Jeske O."/>
            <person name="Meyerdierks A."/>
            <person name="Storesund J.E."/>
            <person name="Kallscheuer N."/>
            <person name="Luecker S."/>
            <person name="Lage O.M."/>
            <person name="Pohl T."/>
            <person name="Merkel B.J."/>
            <person name="Hornburger P."/>
            <person name="Mueller R.-W."/>
            <person name="Bruemmer F."/>
            <person name="Labrenz M."/>
            <person name="Spormann A.M."/>
            <person name="Op Den Camp H."/>
            <person name="Overmann J."/>
            <person name="Amann R."/>
            <person name="Jetten M.S.M."/>
            <person name="Mascher T."/>
            <person name="Medema M.H."/>
            <person name="Devos D.P."/>
            <person name="Kaster A.-K."/>
            <person name="Ovreas L."/>
            <person name="Rohde M."/>
            <person name="Galperin M.Y."/>
            <person name="Jogler C."/>
        </authorList>
    </citation>
    <scope>NUCLEOTIDE SEQUENCE [LARGE SCALE GENOMIC DNA]</scope>
    <source>
        <strain evidence="3 4">Poly59</strain>
    </source>
</reference>
<dbReference type="EMBL" id="SJPX01000004">
    <property type="protein sequence ID" value="TWU49720.1"/>
    <property type="molecule type" value="Genomic_DNA"/>
</dbReference>
<dbReference type="OrthoDB" id="8562952at2"/>
<dbReference type="Pfam" id="PF14717">
    <property type="entry name" value="DUF4465"/>
    <property type="match status" value="1"/>
</dbReference>
<comment type="caution">
    <text evidence="3">The sequence shown here is derived from an EMBL/GenBank/DDBJ whole genome shotgun (WGS) entry which is preliminary data.</text>
</comment>
<accession>A0A5C6EMU2</accession>
<name>A0A5C6EMU2_9BACT</name>
<dbReference type="AlphaFoldDB" id="A0A5C6EMU2"/>
<evidence type="ECO:0000256" key="1">
    <source>
        <dbReference type="SAM" id="SignalP"/>
    </source>
</evidence>
<dbReference type="NCBIfam" id="TIGR02595">
    <property type="entry name" value="PEP_CTERM"/>
    <property type="match status" value="1"/>
</dbReference>
<feature type="chain" id="PRO_5023090613" description="Ice-binding protein C-terminal domain-containing protein" evidence="1">
    <location>
        <begin position="25"/>
        <end position="307"/>
    </location>
</feature>
<protein>
    <recommendedName>
        <fullName evidence="2">Ice-binding protein C-terminal domain-containing protein</fullName>
    </recommendedName>
</protein>
<evidence type="ECO:0000259" key="2">
    <source>
        <dbReference type="Pfam" id="PF07589"/>
    </source>
</evidence>
<proteinExistence type="predicted"/>
<dbReference type="Proteomes" id="UP000317977">
    <property type="component" value="Unassembled WGS sequence"/>
</dbReference>
<organism evidence="3 4">
    <name type="scientific">Rubripirellula reticaptiva</name>
    <dbReference type="NCBI Taxonomy" id="2528013"/>
    <lineage>
        <taxon>Bacteria</taxon>
        <taxon>Pseudomonadati</taxon>
        <taxon>Planctomycetota</taxon>
        <taxon>Planctomycetia</taxon>
        <taxon>Pirellulales</taxon>
        <taxon>Pirellulaceae</taxon>
        <taxon>Rubripirellula</taxon>
    </lineage>
</organism>
<dbReference type="Pfam" id="PF07589">
    <property type="entry name" value="PEP-CTERM"/>
    <property type="match status" value="1"/>
</dbReference>
<evidence type="ECO:0000313" key="3">
    <source>
        <dbReference type="EMBL" id="TWU49720.1"/>
    </source>
</evidence>
<gene>
    <name evidence="3" type="ORF">Poly59_43440</name>
</gene>
<keyword evidence="4" id="KW-1185">Reference proteome</keyword>
<sequence length="307" mass="32467" precursor="true">MKKLTRLAAAITFAVALTSQIASAETVIDFEDLTLTPGSFYNGNTGVTNTDGWVSGGATFNNSFTREPTYSYWSGWAYSNVTNSTTTGFQNQYASFAGGGATSDGTVDVGGKYAVASGGNLFVNLPTSTVARSLWLNNTTYAALAMRDGADGNSGMTEFVTGAFGSKESYSDMFGTYSLDPDGNDFFRITFNGKSGLDGLGADTGSVTRYLADYRDDKSDNPDALLFGGNDYVLSQWLDVDLSSLGNAKSFSVSLESTDIGPFGANTPSYFAIDNLSVAAVPEPATWLALVSVSGAVAMRRRRKRSV</sequence>